<organism evidence="1 2">
    <name type="scientific">Solanum tuberosum</name>
    <name type="common">Potato</name>
    <dbReference type="NCBI Taxonomy" id="4113"/>
    <lineage>
        <taxon>Eukaryota</taxon>
        <taxon>Viridiplantae</taxon>
        <taxon>Streptophyta</taxon>
        <taxon>Embryophyta</taxon>
        <taxon>Tracheophyta</taxon>
        <taxon>Spermatophyta</taxon>
        <taxon>Magnoliopsida</taxon>
        <taxon>eudicotyledons</taxon>
        <taxon>Gunneridae</taxon>
        <taxon>Pentapetalae</taxon>
        <taxon>asterids</taxon>
        <taxon>lamiids</taxon>
        <taxon>Solanales</taxon>
        <taxon>Solanaceae</taxon>
        <taxon>Solanoideae</taxon>
        <taxon>Solaneae</taxon>
        <taxon>Solanum</taxon>
    </lineage>
</organism>
<sequence>MLRRRTLLRIQYCIVTLAGSTCAILNDISFNDLSGFSAGILSKAWLPGHPQLKSERLASSRM</sequence>
<keyword evidence="2" id="KW-1185">Reference proteome</keyword>
<accession>A0ABQ7TV91</accession>
<proteinExistence type="predicted"/>
<reference evidence="1 2" key="1">
    <citation type="journal article" date="2021" name="bioRxiv">
        <title>Chromosome-scale and haplotype-resolved genome assembly of a tetraploid potato cultivar.</title>
        <authorList>
            <person name="Sun H."/>
            <person name="Jiao W.-B."/>
            <person name="Krause K."/>
            <person name="Campoy J.A."/>
            <person name="Goel M."/>
            <person name="Folz-Donahue K."/>
            <person name="Kukat C."/>
            <person name="Huettel B."/>
            <person name="Schneeberger K."/>
        </authorList>
    </citation>
    <scope>NUCLEOTIDE SEQUENCE [LARGE SCALE GENOMIC DNA]</scope>
    <source>
        <strain evidence="1">SolTubOtavaFocal</strain>
        <tissue evidence="1">Leaves</tissue>
    </source>
</reference>
<gene>
    <name evidence="1" type="ORF">KY290_037176</name>
</gene>
<evidence type="ECO:0000313" key="2">
    <source>
        <dbReference type="Proteomes" id="UP000826656"/>
    </source>
</evidence>
<dbReference type="EMBL" id="JAIVGD010000028">
    <property type="protein sequence ID" value="KAH0738471.1"/>
    <property type="molecule type" value="Genomic_DNA"/>
</dbReference>
<evidence type="ECO:0000313" key="1">
    <source>
        <dbReference type="EMBL" id="KAH0738471.1"/>
    </source>
</evidence>
<comment type="caution">
    <text evidence="1">The sequence shown here is derived from an EMBL/GenBank/DDBJ whole genome shotgun (WGS) entry which is preliminary data.</text>
</comment>
<protein>
    <submittedName>
        <fullName evidence="1">Uncharacterized protein</fullName>
    </submittedName>
</protein>
<dbReference type="Proteomes" id="UP000826656">
    <property type="component" value="Unassembled WGS sequence"/>
</dbReference>
<name>A0ABQ7TV91_SOLTU</name>